<dbReference type="RefSeq" id="WP_173777928.1">
    <property type="nucleotide sequence ID" value="NZ_JABSNO010000002.1"/>
</dbReference>
<evidence type="ECO:0000313" key="2">
    <source>
        <dbReference type="Proteomes" id="UP000610746"/>
    </source>
</evidence>
<protein>
    <recommendedName>
        <fullName evidence="3">DUF2071 domain-containing protein</fullName>
    </recommendedName>
</protein>
<dbReference type="EMBL" id="JABSNO010000002">
    <property type="protein sequence ID" value="NRS91294.1"/>
    <property type="molecule type" value="Genomic_DNA"/>
</dbReference>
<accession>A0A8J8KAB1</accession>
<gene>
    <name evidence="1" type="ORF">HNQ03_000360</name>
</gene>
<dbReference type="Proteomes" id="UP000610746">
    <property type="component" value="Unassembled WGS sequence"/>
</dbReference>
<dbReference type="InterPro" id="IPR018644">
    <property type="entry name" value="DUF2071"/>
</dbReference>
<dbReference type="Pfam" id="PF09844">
    <property type="entry name" value="DUF2071"/>
    <property type="match status" value="1"/>
</dbReference>
<proteinExistence type="predicted"/>
<evidence type="ECO:0000313" key="1">
    <source>
        <dbReference type="EMBL" id="NRS91294.1"/>
    </source>
</evidence>
<reference evidence="1" key="1">
    <citation type="submission" date="2020-05" db="EMBL/GenBank/DDBJ databases">
        <title>Genomic Encyclopedia of Type Strains, Phase IV (KMG-V): Genome sequencing to study the core and pangenomes of soil and plant-associated prokaryotes.</title>
        <authorList>
            <person name="Whitman W."/>
        </authorList>
    </citation>
    <scope>NUCLEOTIDE SEQUENCE</scope>
    <source>
        <strain evidence="1">16F</strain>
    </source>
</reference>
<dbReference type="AlphaFoldDB" id="A0A8J8KAB1"/>
<evidence type="ECO:0008006" key="3">
    <source>
        <dbReference type="Google" id="ProtNLM"/>
    </source>
</evidence>
<comment type="caution">
    <text evidence="1">The sequence shown here is derived from an EMBL/GenBank/DDBJ whole genome shotgun (WGS) entry which is preliminary data.</text>
</comment>
<dbReference type="PANTHER" id="PTHR39186:SF1">
    <property type="entry name" value="DUF2071 DOMAIN-CONTAINING PROTEIN"/>
    <property type="match status" value="1"/>
</dbReference>
<name>A0A8J8KAB1_9FLAO</name>
<keyword evidence="2" id="KW-1185">Reference proteome</keyword>
<sequence>MSFLKAQWKNLTFINYIIDPKILQPHVPKGTELDFYNGNCYVSVVGFLFEDVKMLGLKIPFHINFEEVNLRFYVKRWENNAWKRGVVFIQEIVPKFALTLVANILYNEHYKTLPMKHSIQLNENSGDFQVEWKIQNKWNSIFIKTENEPTKIELDSEEEFITEHYFGYTKVNENKTYEYEVKHPSWQQLKVLEIKLDIDFTANYGAEFNFLKDEKPSSVIFAIGSKVSIENKRTLRN</sequence>
<dbReference type="PANTHER" id="PTHR39186">
    <property type="entry name" value="DUF2071 FAMILY PROTEIN"/>
    <property type="match status" value="1"/>
</dbReference>
<organism evidence="1 2">
    <name type="scientific">Frigoriflavimonas asaccharolytica</name>
    <dbReference type="NCBI Taxonomy" id="2735899"/>
    <lineage>
        <taxon>Bacteria</taxon>
        <taxon>Pseudomonadati</taxon>
        <taxon>Bacteroidota</taxon>
        <taxon>Flavobacteriia</taxon>
        <taxon>Flavobacteriales</taxon>
        <taxon>Weeksellaceae</taxon>
        <taxon>Frigoriflavimonas</taxon>
    </lineage>
</organism>